<dbReference type="InterPro" id="IPR001915">
    <property type="entry name" value="Peptidase_M48"/>
</dbReference>
<accession>A0A1D7YKE3</accession>
<evidence type="ECO:0000256" key="7">
    <source>
        <dbReference type="SAM" id="MobiDB-lite"/>
    </source>
</evidence>
<sequence length="290" mass="30473">MATGYQTVSGDERTCFHAIDIGRKAAALEASAPRPTEKALWATSARLPAELAASPVSQAFAIPAMSGSRGRILVTAAMLGALDPAERRVLLAHECAHLTHRHALVCTAMTLAAAANPALGRGRTIVALLVERWADEQAATAVEDRTITTRAALIAHRARPACALTFTDRTVTHRVAALQTAPPPRLWPLAAAVLVLGLLPAFGAADATHDLLELLEHAWCDRAPPVRRVTQRSTTATPASVMSAKLSAPNTSSAMTADFEMVRQEMTSSQNETSEASAPGAPAPKATTMA</sequence>
<evidence type="ECO:0000256" key="5">
    <source>
        <dbReference type="ARBA" id="ARBA00023049"/>
    </source>
</evidence>
<dbReference type="GO" id="GO:0046872">
    <property type="term" value="F:metal ion binding"/>
    <property type="evidence" value="ECO:0007669"/>
    <property type="project" value="UniProtKB-KW"/>
</dbReference>
<dbReference type="GO" id="GO:0006508">
    <property type="term" value="P:proteolysis"/>
    <property type="evidence" value="ECO:0007669"/>
    <property type="project" value="UniProtKB-KW"/>
</dbReference>
<dbReference type="Gene3D" id="3.30.2010.10">
    <property type="entry name" value="Metalloproteases ('zincins'), catalytic domain"/>
    <property type="match status" value="1"/>
</dbReference>
<keyword evidence="10" id="KW-1185">Reference proteome</keyword>
<organism evidence="9 10">
    <name type="scientific">Streptomyces fodineus</name>
    <dbReference type="NCBI Taxonomy" id="1904616"/>
    <lineage>
        <taxon>Bacteria</taxon>
        <taxon>Bacillati</taxon>
        <taxon>Actinomycetota</taxon>
        <taxon>Actinomycetes</taxon>
        <taxon>Kitasatosporales</taxon>
        <taxon>Streptomycetaceae</taxon>
        <taxon>Streptomyces</taxon>
    </lineage>
</organism>
<dbReference type="EMBL" id="CP017248">
    <property type="protein sequence ID" value="AOR36016.1"/>
    <property type="molecule type" value="Genomic_DNA"/>
</dbReference>
<dbReference type="Pfam" id="PF01435">
    <property type="entry name" value="Peptidase_M48"/>
    <property type="match status" value="1"/>
</dbReference>
<evidence type="ECO:0000256" key="2">
    <source>
        <dbReference type="ARBA" id="ARBA00022723"/>
    </source>
</evidence>
<dbReference type="Proteomes" id="UP000094960">
    <property type="component" value="Chromosome"/>
</dbReference>
<feature type="compositionally biased region" description="Polar residues" evidence="7">
    <location>
        <begin position="265"/>
        <end position="276"/>
    </location>
</feature>
<keyword evidence="3 6" id="KW-0378">Hydrolase</keyword>
<keyword evidence="4 6" id="KW-0862">Zinc</keyword>
<keyword evidence="2" id="KW-0479">Metal-binding</keyword>
<feature type="region of interest" description="Disordered" evidence="7">
    <location>
        <begin position="265"/>
        <end position="290"/>
    </location>
</feature>
<evidence type="ECO:0000256" key="3">
    <source>
        <dbReference type="ARBA" id="ARBA00022801"/>
    </source>
</evidence>
<protein>
    <recommendedName>
        <fullName evidence="8">Peptidase M48 domain-containing protein</fullName>
    </recommendedName>
</protein>
<dbReference type="KEGG" id="spun:BFF78_37630"/>
<dbReference type="AlphaFoldDB" id="A0A1D7YKE3"/>
<dbReference type="GO" id="GO:0004222">
    <property type="term" value="F:metalloendopeptidase activity"/>
    <property type="evidence" value="ECO:0007669"/>
    <property type="project" value="InterPro"/>
</dbReference>
<comment type="cofactor">
    <cofactor evidence="6">
        <name>Zn(2+)</name>
        <dbReference type="ChEBI" id="CHEBI:29105"/>
    </cofactor>
    <text evidence="6">Binds 1 zinc ion per subunit.</text>
</comment>
<keyword evidence="1 6" id="KW-0645">Protease</keyword>
<name>A0A1D7YKE3_9ACTN</name>
<evidence type="ECO:0000313" key="9">
    <source>
        <dbReference type="EMBL" id="AOR36016.1"/>
    </source>
</evidence>
<evidence type="ECO:0000259" key="8">
    <source>
        <dbReference type="Pfam" id="PF01435"/>
    </source>
</evidence>
<evidence type="ECO:0000256" key="4">
    <source>
        <dbReference type="ARBA" id="ARBA00022833"/>
    </source>
</evidence>
<gene>
    <name evidence="9" type="ORF">BFF78_37630</name>
</gene>
<comment type="similarity">
    <text evidence="6">Belongs to the peptidase M48 family.</text>
</comment>
<keyword evidence="5 6" id="KW-0482">Metalloprotease</keyword>
<feature type="domain" description="Peptidase M48" evidence="8">
    <location>
        <begin position="52"/>
        <end position="111"/>
    </location>
</feature>
<proteinExistence type="inferred from homology"/>
<evidence type="ECO:0000256" key="6">
    <source>
        <dbReference type="RuleBase" id="RU003983"/>
    </source>
</evidence>
<evidence type="ECO:0000256" key="1">
    <source>
        <dbReference type="ARBA" id="ARBA00022670"/>
    </source>
</evidence>
<evidence type="ECO:0000313" key="10">
    <source>
        <dbReference type="Proteomes" id="UP000094960"/>
    </source>
</evidence>
<reference evidence="10" key="1">
    <citation type="submission" date="2016-09" db="EMBL/GenBank/DDBJ databases">
        <title>Streptomyces puniciscabiei strain:TW1S1 Genome sequencing and assembly.</title>
        <authorList>
            <person name="Kim M.-K."/>
            <person name="Kim S.B."/>
        </authorList>
    </citation>
    <scope>NUCLEOTIDE SEQUENCE [LARGE SCALE GENOMIC DNA]</scope>
    <source>
        <strain evidence="10">TW1S1</strain>
    </source>
</reference>
<dbReference type="RefSeq" id="WP_069782529.1">
    <property type="nucleotide sequence ID" value="NZ_CP017248.1"/>
</dbReference>